<keyword evidence="1" id="KW-0812">Transmembrane</keyword>
<evidence type="ECO:0000313" key="3">
    <source>
        <dbReference type="Proteomes" id="UP000237662"/>
    </source>
</evidence>
<dbReference type="OrthoDB" id="5195601at2"/>
<dbReference type="RefSeq" id="WP_104418282.1">
    <property type="nucleotide sequence ID" value="NZ_PTJC01000005.1"/>
</dbReference>
<reference evidence="2 3" key="1">
    <citation type="submission" date="2018-02" db="EMBL/GenBank/DDBJ databases">
        <title>Genomic Encyclopedia of Archaeal and Bacterial Type Strains, Phase II (KMG-II): from individual species to whole genera.</title>
        <authorList>
            <person name="Goeker M."/>
        </authorList>
    </citation>
    <scope>NUCLEOTIDE SEQUENCE [LARGE SCALE GENOMIC DNA]</scope>
    <source>
        <strain evidence="2 3">DSM 29526</strain>
    </source>
</reference>
<gene>
    <name evidence="2" type="ORF">CLV84_0632</name>
</gene>
<name>A0A2S6I870_9BACT</name>
<feature type="transmembrane region" description="Helical" evidence="1">
    <location>
        <begin position="86"/>
        <end position="103"/>
    </location>
</feature>
<accession>A0A2S6I870</accession>
<sequence length="153" mass="16759">MKRNTLLTVHLIATIVAALTIATFFSLSLFAELKGDDGIIRSVKAFILYAMPIMILAMPTLKITGDKLAGKSKSPLVLAKVKRMKLILVNGICLVSLAIFLYYRSHYQSIDSVFLLAQIAEFIFGLANLTLIVLNARDGMQLSGKLQMKANGI</sequence>
<keyword evidence="1" id="KW-0472">Membrane</keyword>
<feature type="transmembrane region" description="Helical" evidence="1">
    <location>
        <begin position="115"/>
        <end position="136"/>
    </location>
</feature>
<dbReference type="AlphaFoldDB" id="A0A2S6I870"/>
<organism evidence="2 3">
    <name type="scientific">Neolewinella xylanilytica</name>
    <dbReference type="NCBI Taxonomy" id="1514080"/>
    <lineage>
        <taxon>Bacteria</taxon>
        <taxon>Pseudomonadati</taxon>
        <taxon>Bacteroidota</taxon>
        <taxon>Saprospiria</taxon>
        <taxon>Saprospirales</taxon>
        <taxon>Lewinellaceae</taxon>
        <taxon>Neolewinella</taxon>
    </lineage>
</organism>
<protein>
    <recommendedName>
        <fullName evidence="4">DUF2975 domain-containing protein</fullName>
    </recommendedName>
</protein>
<keyword evidence="3" id="KW-1185">Reference proteome</keyword>
<keyword evidence="1" id="KW-1133">Transmembrane helix</keyword>
<evidence type="ECO:0000313" key="2">
    <source>
        <dbReference type="EMBL" id="PPK87682.1"/>
    </source>
</evidence>
<dbReference type="Proteomes" id="UP000237662">
    <property type="component" value="Unassembled WGS sequence"/>
</dbReference>
<dbReference type="EMBL" id="PTJC01000005">
    <property type="protein sequence ID" value="PPK87682.1"/>
    <property type="molecule type" value="Genomic_DNA"/>
</dbReference>
<feature type="transmembrane region" description="Helical" evidence="1">
    <location>
        <begin position="46"/>
        <end position="65"/>
    </location>
</feature>
<proteinExistence type="predicted"/>
<evidence type="ECO:0000256" key="1">
    <source>
        <dbReference type="SAM" id="Phobius"/>
    </source>
</evidence>
<comment type="caution">
    <text evidence="2">The sequence shown here is derived from an EMBL/GenBank/DDBJ whole genome shotgun (WGS) entry which is preliminary data.</text>
</comment>
<evidence type="ECO:0008006" key="4">
    <source>
        <dbReference type="Google" id="ProtNLM"/>
    </source>
</evidence>